<dbReference type="PROSITE" id="PS50969">
    <property type="entry name" value="FCP1"/>
    <property type="match status" value="1"/>
</dbReference>
<sequence length="238" mass="26957">MAFVGRSHIARRWIVKNGGSLIRHSRFVGSCRRKSDLVLVLDMDECLIHSQFLSNTEYRQDEYRPSAISSKSVESFRIELPDGDLVQVNKRPGLDEFLQTVTSKFETHIFTAAMEVYASPVLDSLDPENTMLGKRFYRESCSLNSELGVYVKDLSKILQDVDHKRVVLVDNNPLSFLAQPSNGILVSNFYDSPDDITLKAVVDLLERLETKNDVRPTLDDMFGLSAALAELQGRPQRM</sequence>
<dbReference type="SMART" id="SM00577">
    <property type="entry name" value="CPDc"/>
    <property type="match status" value="1"/>
</dbReference>
<dbReference type="NCBIfam" id="TIGR02251">
    <property type="entry name" value="HIF-SF_euk"/>
    <property type="match status" value="1"/>
</dbReference>
<dbReference type="InterPro" id="IPR023214">
    <property type="entry name" value="HAD_sf"/>
</dbReference>
<proteinExistence type="predicted"/>
<evidence type="ECO:0000313" key="2">
    <source>
        <dbReference type="EMBL" id="CAD9597623.1"/>
    </source>
</evidence>
<accession>A0A7S2PH30</accession>
<dbReference type="InterPro" id="IPR036412">
    <property type="entry name" value="HAD-like_sf"/>
</dbReference>
<protein>
    <recommendedName>
        <fullName evidence="1">FCP1 homology domain-containing protein</fullName>
    </recommendedName>
</protein>
<name>A0A7S2PH30_9STRA</name>
<dbReference type="CDD" id="cd07521">
    <property type="entry name" value="HAD_FCP1-like"/>
    <property type="match status" value="1"/>
</dbReference>
<dbReference type="AlphaFoldDB" id="A0A7S2PH30"/>
<dbReference type="InterPro" id="IPR004274">
    <property type="entry name" value="FCP1_dom"/>
</dbReference>
<feature type="domain" description="FCP1 homology" evidence="1">
    <location>
        <begin position="32"/>
        <end position="208"/>
    </location>
</feature>
<reference evidence="2" key="1">
    <citation type="submission" date="2021-01" db="EMBL/GenBank/DDBJ databases">
        <authorList>
            <person name="Corre E."/>
            <person name="Pelletier E."/>
            <person name="Niang G."/>
            <person name="Scheremetjew M."/>
            <person name="Finn R."/>
            <person name="Kale V."/>
            <person name="Holt S."/>
            <person name="Cochrane G."/>
            <person name="Meng A."/>
            <person name="Brown T."/>
            <person name="Cohen L."/>
        </authorList>
    </citation>
    <scope>NUCLEOTIDE SEQUENCE</scope>
    <source>
        <strain evidence="2">B650</strain>
    </source>
</reference>
<evidence type="ECO:0000259" key="1">
    <source>
        <dbReference type="PROSITE" id="PS50969"/>
    </source>
</evidence>
<dbReference type="InterPro" id="IPR050365">
    <property type="entry name" value="TIM50"/>
</dbReference>
<dbReference type="Gene3D" id="3.40.50.1000">
    <property type="entry name" value="HAD superfamily/HAD-like"/>
    <property type="match status" value="1"/>
</dbReference>
<dbReference type="PANTHER" id="PTHR12210">
    <property type="entry name" value="DULLARD PROTEIN PHOSPHATASE"/>
    <property type="match status" value="1"/>
</dbReference>
<dbReference type="EMBL" id="HBGY01025238">
    <property type="protein sequence ID" value="CAD9597623.1"/>
    <property type="molecule type" value="Transcribed_RNA"/>
</dbReference>
<dbReference type="InterPro" id="IPR011948">
    <property type="entry name" value="Dullard_phosphatase"/>
</dbReference>
<organism evidence="2">
    <name type="scientific">Leptocylindrus danicus</name>
    <dbReference type="NCBI Taxonomy" id="163516"/>
    <lineage>
        <taxon>Eukaryota</taxon>
        <taxon>Sar</taxon>
        <taxon>Stramenopiles</taxon>
        <taxon>Ochrophyta</taxon>
        <taxon>Bacillariophyta</taxon>
        <taxon>Coscinodiscophyceae</taxon>
        <taxon>Chaetocerotophycidae</taxon>
        <taxon>Leptocylindrales</taxon>
        <taxon>Leptocylindraceae</taxon>
        <taxon>Leptocylindrus</taxon>
    </lineage>
</organism>
<dbReference type="SUPFAM" id="SSF56784">
    <property type="entry name" value="HAD-like"/>
    <property type="match status" value="1"/>
</dbReference>
<gene>
    <name evidence="2" type="ORF">LDAN0321_LOCUS15561</name>
</gene>
<dbReference type="GO" id="GO:0016791">
    <property type="term" value="F:phosphatase activity"/>
    <property type="evidence" value="ECO:0007669"/>
    <property type="project" value="InterPro"/>
</dbReference>
<dbReference type="Pfam" id="PF03031">
    <property type="entry name" value="NIF"/>
    <property type="match status" value="1"/>
</dbReference>